<protein>
    <submittedName>
        <fullName evidence="1">Uncharacterized protein</fullName>
    </submittedName>
</protein>
<dbReference type="Proteomes" id="UP000193067">
    <property type="component" value="Unassembled WGS sequence"/>
</dbReference>
<dbReference type="EMBL" id="KZ084096">
    <property type="protein sequence ID" value="OSD04646.1"/>
    <property type="molecule type" value="Genomic_DNA"/>
</dbReference>
<evidence type="ECO:0000313" key="2">
    <source>
        <dbReference type="Proteomes" id="UP000193067"/>
    </source>
</evidence>
<keyword evidence="2" id="KW-1185">Reference proteome</keyword>
<evidence type="ECO:0000313" key="1">
    <source>
        <dbReference type="EMBL" id="OSD04646.1"/>
    </source>
</evidence>
<sequence>MPVHSRPKFAVRESARWHHVSTYMFSAACRSFTAMPARISGGRGFQGMHNICGRSDGLSGAALRRYNIPAFLQVRSATS</sequence>
<organism evidence="1 2">
    <name type="scientific">Trametes coccinea (strain BRFM310)</name>
    <name type="common">Pycnoporus coccineus</name>
    <dbReference type="NCBI Taxonomy" id="1353009"/>
    <lineage>
        <taxon>Eukaryota</taxon>
        <taxon>Fungi</taxon>
        <taxon>Dikarya</taxon>
        <taxon>Basidiomycota</taxon>
        <taxon>Agaricomycotina</taxon>
        <taxon>Agaricomycetes</taxon>
        <taxon>Polyporales</taxon>
        <taxon>Polyporaceae</taxon>
        <taxon>Trametes</taxon>
    </lineage>
</organism>
<name>A0A1Y2IU31_TRAC3</name>
<reference evidence="1 2" key="1">
    <citation type="journal article" date="2015" name="Biotechnol. Biofuels">
        <title>Enhanced degradation of softwood versus hardwood by the white-rot fungus Pycnoporus coccineus.</title>
        <authorList>
            <person name="Couturier M."/>
            <person name="Navarro D."/>
            <person name="Chevret D."/>
            <person name="Henrissat B."/>
            <person name="Piumi F."/>
            <person name="Ruiz-Duenas F.J."/>
            <person name="Martinez A.T."/>
            <person name="Grigoriev I.V."/>
            <person name="Riley R."/>
            <person name="Lipzen A."/>
            <person name="Berrin J.G."/>
            <person name="Master E.R."/>
            <person name="Rosso M.N."/>
        </authorList>
    </citation>
    <scope>NUCLEOTIDE SEQUENCE [LARGE SCALE GENOMIC DNA]</scope>
    <source>
        <strain evidence="1 2">BRFM310</strain>
    </source>
</reference>
<dbReference type="PROSITE" id="PS51257">
    <property type="entry name" value="PROKAR_LIPOPROTEIN"/>
    <property type="match status" value="1"/>
</dbReference>
<proteinExistence type="predicted"/>
<gene>
    <name evidence="1" type="ORF">PYCCODRAFT_1433513</name>
</gene>
<accession>A0A1Y2IU31</accession>
<dbReference type="AlphaFoldDB" id="A0A1Y2IU31"/>